<dbReference type="AlphaFoldDB" id="A0A8J7BWC6"/>
<keyword evidence="1" id="KW-0472">Membrane</keyword>
<feature type="transmembrane region" description="Helical" evidence="1">
    <location>
        <begin position="60"/>
        <end position="82"/>
    </location>
</feature>
<sequence>MTPFNNSTSSSSSSGGEKKRTIGQIIDFCAKWLVLIIGLPIRIAAAIVAQFVSNGGTGRAVVGGVLFLIGSAISTDSIWQTLFQQRPVFPWFETSWSWANVVFAIFNPFFYLAFVIAVGIQVIEAYALRGKNPDAARRDLEDHMVYELESKPSGKIDLVGELWKDYKAAGMRDRTSAGYVSLAVWAFDLVTTFAARNPLSYTAPLMILGCFLFNLGTMLSGEIGFKVWQLTKD</sequence>
<accession>A0A8J7BWC6</accession>
<keyword evidence="1" id="KW-1133">Transmembrane helix</keyword>
<feature type="transmembrane region" description="Helical" evidence="1">
    <location>
        <begin position="102"/>
        <end position="128"/>
    </location>
</feature>
<reference evidence="2" key="1">
    <citation type="submission" date="2020-09" db="EMBL/GenBank/DDBJ databases">
        <title>Iningainema tapete sp. nov. (Scytonemataceae, Cyanobacteria) from greenhouses in central Florida (USA) produces two types of nodularin with biosynthetic potential for microcystin-LR and anabaenopeptins.</title>
        <authorList>
            <person name="Berthold D.E."/>
            <person name="Lefler F.W."/>
            <person name="Huang I.-S."/>
            <person name="Abdulla H."/>
            <person name="Zimba P.V."/>
            <person name="Laughinghouse H.D. IV."/>
        </authorList>
    </citation>
    <scope>NUCLEOTIDE SEQUENCE</scope>
    <source>
        <strain evidence="2">BLCCT55</strain>
    </source>
</reference>
<comment type="caution">
    <text evidence="2">The sequence shown here is derived from an EMBL/GenBank/DDBJ whole genome shotgun (WGS) entry which is preliminary data.</text>
</comment>
<gene>
    <name evidence="2" type="ORF">ICL16_00585</name>
</gene>
<feature type="transmembrane region" description="Helical" evidence="1">
    <location>
        <begin position="201"/>
        <end position="225"/>
    </location>
</feature>
<feature type="transmembrane region" description="Helical" evidence="1">
    <location>
        <begin position="177"/>
        <end position="195"/>
    </location>
</feature>
<dbReference type="Proteomes" id="UP000629098">
    <property type="component" value="Unassembled WGS sequence"/>
</dbReference>
<dbReference type="RefSeq" id="WP_190824957.1">
    <property type="nucleotide sequence ID" value="NZ_CAWPPI010000007.1"/>
</dbReference>
<organism evidence="2 3">
    <name type="scientific">Iningainema tapete BLCC-T55</name>
    <dbReference type="NCBI Taxonomy" id="2748662"/>
    <lineage>
        <taxon>Bacteria</taxon>
        <taxon>Bacillati</taxon>
        <taxon>Cyanobacteriota</taxon>
        <taxon>Cyanophyceae</taxon>
        <taxon>Nostocales</taxon>
        <taxon>Scytonemataceae</taxon>
        <taxon>Iningainema tapete</taxon>
    </lineage>
</organism>
<name>A0A8J7BWC6_9CYAN</name>
<keyword evidence="3" id="KW-1185">Reference proteome</keyword>
<feature type="transmembrane region" description="Helical" evidence="1">
    <location>
        <begin position="32"/>
        <end position="53"/>
    </location>
</feature>
<evidence type="ECO:0000313" key="3">
    <source>
        <dbReference type="Proteomes" id="UP000629098"/>
    </source>
</evidence>
<evidence type="ECO:0000256" key="1">
    <source>
        <dbReference type="SAM" id="Phobius"/>
    </source>
</evidence>
<evidence type="ECO:0000313" key="2">
    <source>
        <dbReference type="EMBL" id="MBD2770658.1"/>
    </source>
</evidence>
<dbReference type="EMBL" id="JACXAE010000007">
    <property type="protein sequence ID" value="MBD2770658.1"/>
    <property type="molecule type" value="Genomic_DNA"/>
</dbReference>
<proteinExistence type="predicted"/>
<protein>
    <submittedName>
        <fullName evidence="2">Uncharacterized protein</fullName>
    </submittedName>
</protein>
<keyword evidence="1" id="KW-0812">Transmembrane</keyword>